<feature type="transmembrane region" description="Helical" evidence="1">
    <location>
        <begin position="53"/>
        <end position="73"/>
    </location>
</feature>
<organism evidence="2 3">
    <name type="scientific">Oceanibacterium hippocampi</name>
    <dbReference type="NCBI Taxonomy" id="745714"/>
    <lineage>
        <taxon>Bacteria</taxon>
        <taxon>Pseudomonadati</taxon>
        <taxon>Pseudomonadota</taxon>
        <taxon>Alphaproteobacteria</taxon>
        <taxon>Sneathiellales</taxon>
        <taxon>Sneathiellaceae</taxon>
        <taxon>Oceanibacterium</taxon>
    </lineage>
</organism>
<feature type="transmembrane region" description="Helical" evidence="1">
    <location>
        <begin position="285"/>
        <end position="305"/>
    </location>
</feature>
<feature type="transmembrane region" description="Helical" evidence="1">
    <location>
        <begin position="172"/>
        <end position="191"/>
    </location>
</feature>
<feature type="transmembrane region" description="Helical" evidence="1">
    <location>
        <begin position="12"/>
        <end position="33"/>
    </location>
</feature>
<dbReference type="Pfam" id="PF05145">
    <property type="entry name" value="AbrB"/>
    <property type="match status" value="1"/>
</dbReference>
<keyword evidence="3" id="KW-1185">Reference proteome</keyword>
<keyword evidence="2" id="KW-0560">Oxidoreductase</keyword>
<dbReference type="AlphaFoldDB" id="A0A1Y5TUC4"/>
<feature type="transmembrane region" description="Helical" evidence="1">
    <location>
        <begin position="317"/>
        <end position="335"/>
    </location>
</feature>
<dbReference type="GO" id="GO:0004497">
    <property type="term" value="F:monooxygenase activity"/>
    <property type="evidence" value="ECO:0007669"/>
    <property type="project" value="UniProtKB-KW"/>
</dbReference>
<dbReference type="InterPro" id="IPR007820">
    <property type="entry name" value="AbrB_fam"/>
</dbReference>
<sequence>MHSATASLTLTFFFGGLGGYLVSSLGVPGGWIIGSIAATFTASVLKPQAPIPAFVRSLAMGFAGMIVGAAIKLELLVSAAVLPLSLLAMFLLLALLAWLTYLLHRISWNASRATAISCAWPGNILLALVGAQAMQADMSRVTVVQLVRVLMLMGLLPLTIGTFHAAPPVHNITTSVDLAIASAVTIACVLLARRINLLGGEMFFAAIAVGALSAGGILNFEIPSPALAGLQVLVGNYIGLGLALCKRETFFAALIPSLLGAVMATAITLAGAFALAGVLDYPAAALALAYAPGGAEAMILLSAVFDVDPGFVGIHHTLRLIVLTFSFPFILRYFARATHQATGSR</sequence>
<dbReference type="InParanoid" id="A0A1Y5TUC4"/>
<dbReference type="PIRSF" id="PIRSF038991">
    <property type="entry name" value="Protein_AbrB"/>
    <property type="match status" value="1"/>
</dbReference>
<feature type="transmembrane region" description="Helical" evidence="1">
    <location>
        <begin position="226"/>
        <end position="245"/>
    </location>
</feature>
<proteinExistence type="predicted"/>
<dbReference type="GO" id="GO:0016020">
    <property type="term" value="C:membrane"/>
    <property type="evidence" value="ECO:0007669"/>
    <property type="project" value="InterPro"/>
</dbReference>
<feature type="transmembrane region" description="Helical" evidence="1">
    <location>
        <begin position="146"/>
        <end position="166"/>
    </location>
</feature>
<keyword evidence="1" id="KW-0812">Transmembrane</keyword>
<evidence type="ECO:0000313" key="3">
    <source>
        <dbReference type="Proteomes" id="UP000193200"/>
    </source>
</evidence>
<dbReference type="EMBL" id="FWFR01000003">
    <property type="protein sequence ID" value="SLN71963.1"/>
    <property type="molecule type" value="Genomic_DNA"/>
</dbReference>
<dbReference type="Proteomes" id="UP000193200">
    <property type="component" value="Unassembled WGS sequence"/>
</dbReference>
<name>A0A1Y5TUC4_9PROT</name>
<dbReference type="PANTHER" id="PTHR38457">
    <property type="entry name" value="REGULATOR ABRB-RELATED"/>
    <property type="match status" value="1"/>
</dbReference>
<feature type="transmembrane region" description="Helical" evidence="1">
    <location>
        <begin position="80"/>
        <end position="101"/>
    </location>
</feature>
<reference evidence="2 3" key="1">
    <citation type="submission" date="2017-03" db="EMBL/GenBank/DDBJ databases">
        <authorList>
            <person name="Afonso C.L."/>
            <person name="Miller P.J."/>
            <person name="Scott M.A."/>
            <person name="Spackman E."/>
            <person name="Goraichik I."/>
            <person name="Dimitrov K.M."/>
            <person name="Suarez D.L."/>
            <person name="Swayne D.E."/>
        </authorList>
    </citation>
    <scope>NUCLEOTIDE SEQUENCE [LARGE SCALE GENOMIC DNA]</scope>
    <source>
        <strain evidence="2 3">CECT 7691</strain>
    </source>
</reference>
<dbReference type="OrthoDB" id="7157734at2"/>
<feature type="transmembrane region" description="Helical" evidence="1">
    <location>
        <begin position="203"/>
        <end position="220"/>
    </location>
</feature>
<gene>
    <name evidence="2" type="ORF">OCH7691_03417</name>
</gene>
<dbReference type="GO" id="GO:0010468">
    <property type="term" value="P:regulation of gene expression"/>
    <property type="evidence" value="ECO:0007669"/>
    <property type="project" value="InterPro"/>
</dbReference>
<accession>A0A1Y5TUC4</accession>
<protein>
    <submittedName>
        <fullName evidence="2">Putative ammonia monooxygenase</fullName>
    </submittedName>
</protein>
<evidence type="ECO:0000256" key="1">
    <source>
        <dbReference type="SAM" id="Phobius"/>
    </source>
</evidence>
<keyword evidence="2" id="KW-0503">Monooxygenase</keyword>
<feature type="transmembrane region" description="Helical" evidence="1">
    <location>
        <begin position="257"/>
        <end position="279"/>
    </location>
</feature>
<dbReference type="PANTHER" id="PTHR38457:SF1">
    <property type="entry name" value="REGULATOR ABRB-RELATED"/>
    <property type="match status" value="1"/>
</dbReference>
<dbReference type="RefSeq" id="WP_085884764.1">
    <property type="nucleotide sequence ID" value="NZ_FWFR01000003.1"/>
</dbReference>
<evidence type="ECO:0000313" key="2">
    <source>
        <dbReference type="EMBL" id="SLN71963.1"/>
    </source>
</evidence>
<keyword evidence="1" id="KW-0472">Membrane</keyword>
<feature type="transmembrane region" description="Helical" evidence="1">
    <location>
        <begin position="113"/>
        <end position="134"/>
    </location>
</feature>
<keyword evidence="1" id="KW-1133">Transmembrane helix</keyword>